<dbReference type="KEGG" id="ccac:CcaHIS019_0108010"/>
<dbReference type="RefSeq" id="XP_060453349.1">
    <property type="nucleotide sequence ID" value="XM_060604100.1"/>
</dbReference>
<feature type="compositionally biased region" description="Basic and acidic residues" evidence="1">
    <location>
        <begin position="283"/>
        <end position="294"/>
    </location>
</feature>
<reference evidence="2" key="1">
    <citation type="journal article" date="2023" name="BMC Genomics">
        <title>Chromosome-level genome assemblies of Cutaneotrichosporon spp. (Trichosporonales, Basidiomycota) reveal imbalanced evolution between nucleotide sequences and chromosome synteny.</title>
        <authorList>
            <person name="Kobayashi Y."/>
            <person name="Kayamori A."/>
            <person name="Aoki K."/>
            <person name="Shiwa Y."/>
            <person name="Matsutani M."/>
            <person name="Fujita N."/>
            <person name="Sugita T."/>
            <person name="Iwasaki W."/>
            <person name="Tanaka N."/>
            <person name="Takashima M."/>
        </authorList>
    </citation>
    <scope>NUCLEOTIDE SEQUENCE</scope>
    <source>
        <strain evidence="2">HIS019</strain>
    </source>
</reference>
<feature type="region of interest" description="Disordered" evidence="1">
    <location>
        <begin position="941"/>
        <end position="1179"/>
    </location>
</feature>
<dbReference type="GeneID" id="85491954"/>
<protein>
    <submittedName>
        <fullName evidence="2">Uncharacterized protein</fullName>
    </submittedName>
</protein>
<feature type="compositionally biased region" description="Low complexity" evidence="1">
    <location>
        <begin position="1072"/>
        <end position="1089"/>
    </location>
</feature>
<evidence type="ECO:0000256" key="1">
    <source>
        <dbReference type="SAM" id="MobiDB-lite"/>
    </source>
</evidence>
<feature type="compositionally biased region" description="Polar residues" evidence="1">
    <location>
        <begin position="1117"/>
        <end position="1129"/>
    </location>
</feature>
<feature type="region of interest" description="Disordered" evidence="1">
    <location>
        <begin position="1203"/>
        <end position="1245"/>
    </location>
</feature>
<feature type="compositionally biased region" description="Pro residues" evidence="1">
    <location>
        <begin position="96"/>
        <end position="105"/>
    </location>
</feature>
<feature type="compositionally biased region" description="Low complexity" evidence="1">
    <location>
        <begin position="1230"/>
        <end position="1239"/>
    </location>
</feature>
<keyword evidence="3" id="KW-1185">Reference proteome</keyword>
<feature type="compositionally biased region" description="Pro residues" evidence="1">
    <location>
        <begin position="747"/>
        <end position="763"/>
    </location>
</feature>
<evidence type="ECO:0000313" key="2">
    <source>
        <dbReference type="EMBL" id="BEI88083.1"/>
    </source>
</evidence>
<gene>
    <name evidence="2" type="ORF">CcaverHIS019_0108010</name>
</gene>
<feature type="compositionally biased region" description="Polar residues" evidence="1">
    <location>
        <begin position="1144"/>
        <end position="1153"/>
    </location>
</feature>
<sequence>MEDPWAAWGKPSAPADKMRMPTSTPSPEPVDLDPWAKSTVTPKPPRSPSPTRFSPKSPSKLSQVTLSSSPLSTGLGFQSRVPKLDGWDDVGWGTPKPAPAPAPAPPDEHGRLRSPSLDLDAGWGEPSKPMPAEQGLEREPSPSPPTSTSPRKSVEALSRVLSTDLRLSGELPRVSLEAEAFSRPGSADLPPLSDSRPGSVSFESPRVSEDVTSPSPPAVPSVAFDTADLGAGFATPFSPTSPKEPKLGVPPELERSASFGSDFGGFADVDVEDEDAGGWGDTSWKDEGGWKEEAYGGWGDVPRAESPPKQTQQELDWEAAQRRLAAADARAPHERVMRLRRGWEEVAEIVIGENKLEASEEAERALDDNARTLQEDVGETLRGLTEVPDTSFTFGHSATRERYAQALSRAPPNTMTLLRAPRQRRAEGGGLDFGPGLEGWAARSRLGEPEAAGPAIQAEPEQAKGWGFWRRQATPKPLVTSGGGVLEVKTDIDTAGIASGPAPARSKPPSIASRPGTPADPRPSTSARASIASVPRAGSISSPSPLSGPAEPVLPPDMPDKKAETSRMSRLFRWGRKEERKEEEDKDKEFELGESDFAFLDQVPSMAGPDLLGGGMSIDEVLSLKKEVPLPAPLAPPPRSGSTSGRPSMGAPPRNDAFDLFSSLDFDDVPAPAKPTQSSSSGFAWDDLRASTPASAVRLSPPRIATPPLQPLRAPTPPVRGSLQPGRTATPPIMGTGLQPTHSATPPLRPTLNPPMPLNPPTPERPRYGPSGPALGAHARHGSSASGMGGMSRKKATSPPPPPKDFGFGDLNFGLDPPPSPPKSDLFGMAALAPSPPPSGTSVEPLAPSPPPMGTGMGIAALAPAQPPAASRMGMGMAALAPSLPPSMGMSMAALAPSPPPGMGGMAPLRPGIAALTPSPPPISHPASFAVSPPPSASPSFALPPFAFQDGSVPPPALETPSAHTMAPPASDDDFGDFGDFGNFDAPTTTDDDFGDFADFGDSTSVFNAASTGFDTDATPDFGSFNAPAYSSFGAPRPQPQPAQPAKPESPPPTQRSPQFDPFDFTAFESLTPAKAPSSAAPTPIAKSIPPTPIEKSPGASAFSALPGHASAAGASLSRNSSLSRTMSHSPPVFVRPIGLPTGLTKSRQSSFADSAAGRPLPVVGASPTPTSRRTPSVDHRATLTLMAAVHAKDGVGEVAPLSPVVEPLSPPPTRGPQGFSALLPPPPGGVRRPAGRGLIDLLDD</sequence>
<accession>A0AA48II17</accession>
<feature type="region of interest" description="Disordered" evidence="1">
    <location>
        <begin position="421"/>
        <end position="590"/>
    </location>
</feature>
<feature type="region of interest" description="Disordered" evidence="1">
    <location>
        <begin position="629"/>
        <end position="860"/>
    </location>
</feature>
<evidence type="ECO:0000313" key="3">
    <source>
        <dbReference type="Proteomes" id="UP001233271"/>
    </source>
</evidence>
<feature type="compositionally biased region" description="Pro residues" evidence="1">
    <location>
        <begin position="630"/>
        <end position="639"/>
    </location>
</feature>
<dbReference type="AlphaFoldDB" id="A0AA48II17"/>
<feature type="compositionally biased region" description="Gly residues" evidence="1">
    <location>
        <begin position="428"/>
        <end position="437"/>
    </location>
</feature>
<feature type="compositionally biased region" description="Pro residues" evidence="1">
    <location>
        <begin position="704"/>
        <end position="718"/>
    </location>
</feature>
<name>A0AA48II17_9TREE</name>
<feature type="compositionally biased region" description="Low complexity" evidence="1">
    <location>
        <begin position="49"/>
        <end position="76"/>
    </location>
</feature>
<dbReference type="Proteomes" id="UP001233271">
    <property type="component" value="Chromosome 1"/>
</dbReference>
<feature type="compositionally biased region" description="Basic and acidic residues" evidence="1">
    <location>
        <begin position="558"/>
        <end position="567"/>
    </location>
</feature>
<feature type="compositionally biased region" description="Low complexity" evidence="1">
    <location>
        <begin position="538"/>
        <end position="549"/>
    </location>
</feature>
<feature type="compositionally biased region" description="Low complexity" evidence="1">
    <location>
        <begin position="978"/>
        <end position="989"/>
    </location>
</feature>
<feature type="region of interest" description="Disordered" evidence="1">
    <location>
        <begin position="178"/>
        <end position="315"/>
    </location>
</feature>
<feature type="compositionally biased region" description="Pro residues" evidence="1">
    <location>
        <begin position="1037"/>
        <end position="1055"/>
    </location>
</feature>
<organism evidence="2 3">
    <name type="scientific">Cutaneotrichosporon cavernicola</name>
    <dbReference type="NCBI Taxonomy" id="279322"/>
    <lineage>
        <taxon>Eukaryota</taxon>
        <taxon>Fungi</taxon>
        <taxon>Dikarya</taxon>
        <taxon>Basidiomycota</taxon>
        <taxon>Agaricomycotina</taxon>
        <taxon>Tremellomycetes</taxon>
        <taxon>Trichosporonales</taxon>
        <taxon>Trichosporonaceae</taxon>
        <taxon>Cutaneotrichosporon</taxon>
    </lineage>
</organism>
<feature type="region of interest" description="Disordered" evidence="1">
    <location>
        <begin position="1"/>
        <end position="156"/>
    </location>
</feature>
<dbReference type="EMBL" id="AP028212">
    <property type="protein sequence ID" value="BEI88083.1"/>
    <property type="molecule type" value="Genomic_DNA"/>
</dbReference>
<proteinExistence type="predicted"/>